<evidence type="ECO:0000256" key="1">
    <source>
        <dbReference type="PROSITE-ProRule" id="PRU00339"/>
    </source>
</evidence>
<feature type="repeat" description="TPR" evidence="1">
    <location>
        <begin position="423"/>
        <end position="456"/>
    </location>
</feature>
<dbReference type="Pfam" id="PF00515">
    <property type="entry name" value="TPR_1"/>
    <property type="match status" value="1"/>
</dbReference>
<keyword evidence="1" id="KW-0802">TPR repeat</keyword>
<dbReference type="Pfam" id="PF13414">
    <property type="entry name" value="TPR_11"/>
    <property type="match status" value="1"/>
</dbReference>
<gene>
    <name evidence="3" type="ORF">ENR15_20635</name>
</gene>
<dbReference type="InterPro" id="IPR016039">
    <property type="entry name" value="Thiolase-like"/>
</dbReference>
<dbReference type="Pfam" id="PF13181">
    <property type="entry name" value="TPR_8"/>
    <property type="match status" value="1"/>
</dbReference>
<dbReference type="GO" id="GO:0016746">
    <property type="term" value="F:acyltransferase activity"/>
    <property type="evidence" value="ECO:0007669"/>
    <property type="project" value="InterPro"/>
</dbReference>
<organism evidence="3">
    <name type="scientific">Planktothricoides sp. SpSt-374</name>
    <dbReference type="NCBI Taxonomy" id="2282167"/>
    <lineage>
        <taxon>Bacteria</taxon>
        <taxon>Bacillati</taxon>
        <taxon>Cyanobacteriota</taxon>
        <taxon>Cyanophyceae</taxon>
        <taxon>Oscillatoriophycideae</taxon>
        <taxon>Oscillatoriales</taxon>
        <taxon>Oscillatoriaceae</taxon>
        <taxon>Planktothricoides</taxon>
    </lineage>
</organism>
<dbReference type="InterPro" id="IPR052943">
    <property type="entry name" value="TMTC_O-mannosyl-trnsfr"/>
</dbReference>
<dbReference type="Pfam" id="PF13692">
    <property type="entry name" value="Glyco_trans_1_4"/>
    <property type="match status" value="1"/>
</dbReference>
<proteinExistence type="predicted"/>
<dbReference type="AlphaFoldDB" id="A0A7C3ZPN9"/>
<dbReference type="EMBL" id="DSPX01000203">
    <property type="protein sequence ID" value="HGG02981.1"/>
    <property type="molecule type" value="Genomic_DNA"/>
</dbReference>
<dbReference type="Gene3D" id="3.40.50.2000">
    <property type="entry name" value="Glycogen Phosphorylase B"/>
    <property type="match status" value="2"/>
</dbReference>
<dbReference type="CDD" id="cd03801">
    <property type="entry name" value="GT4_PimA-like"/>
    <property type="match status" value="1"/>
</dbReference>
<dbReference type="InterPro" id="IPR011990">
    <property type="entry name" value="TPR-like_helical_dom_sf"/>
</dbReference>
<comment type="caution">
    <text evidence="3">The sequence shown here is derived from an EMBL/GenBank/DDBJ whole genome shotgun (WGS) entry which is preliminary data.</text>
</comment>
<dbReference type="SUPFAM" id="SSF53756">
    <property type="entry name" value="UDP-Glycosyltransferase/glycogen phosphorylase"/>
    <property type="match status" value="1"/>
</dbReference>
<dbReference type="Pfam" id="PF13432">
    <property type="entry name" value="TPR_16"/>
    <property type="match status" value="1"/>
</dbReference>
<dbReference type="PANTHER" id="PTHR44809">
    <property type="match status" value="1"/>
</dbReference>
<dbReference type="GO" id="GO:0016757">
    <property type="term" value="F:glycosyltransferase activity"/>
    <property type="evidence" value="ECO:0007669"/>
    <property type="project" value="InterPro"/>
</dbReference>
<feature type="repeat" description="TPR" evidence="1">
    <location>
        <begin position="498"/>
        <end position="531"/>
    </location>
</feature>
<feature type="domain" description="Glycosyltransferase 61 catalytic" evidence="2">
    <location>
        <begin position="775"/>
        <end position="958"/>
    </location>
</feature>
<feature type="repeat" description="TPR" evidence="1">
    <location>
        <begin position="566"/>
        <end position="599"/>
    </location>
</feature>
<evidence type="ECO:0000259" key="2">
    <source>
        <dbReference type="Pfam" id="PF04577"/>
    </source>
</evidence>
<sequence length="1030" mass="114924">MKMTTDIMKIGFVDFSDWDYHATSPYSIPMGGSQSAMCYLAAVLAKLGHEVYLFNNTSTPGNWGGVECVAISATSARLLRPLDALVVLNIAGKGVQLRRMLSPQGMLVLWTQQVPTIGTMRPLAEREERSAYDGFVFVSEWQRDRFAEEYQIDMSRSTVLRNAIAPAFQNLFAQTPILPQKTFPPVLAYTSTPFRGLDILIDIFPQIRQAHPGTILKVFSSKKVYMVDEGLDRHTYGALYQKCQQTEGVEYIGSLPQPELARELQQATLLAYPNTFQETSCIAVMEAMASGCTVVTSDLAALPETAAGFGRLVSVAGAQEFSDVFNWQFAQRADWQAYKPRFVEATVKLLDEYKNGQMAEQHLRQMVDYTNHHCTWAVRGQEWAEWLQGLSLWNQALSSVKAGNLAQAITACQQAIKIQPQTAKPYYTMAKFLLAQRQIDAAQRAYNKALEIDPNCDKKDPAAAEFHFALAKALAERKQLTEAIASFQRVLQLQPNYAEAWGNLGVIYRQQDKLEEGLAAIKKAIALNPNKPLSHFTSGNILADLGRYAEAVLSYHKAINIQPDLVSAHINLGSVLQQLERWDEAAASFRRAIELEPTDAQSYLNLVNPLGIQGDLKAAIDCVEKALAIEPNIANPYLPKPRAQQPRTANQLLSEKVCYSTRELAASRSDIQYIEIYPSSEVVLPSPQTVSSTIHTQLQISQGTTANAFVTVIPDGIAWGDSGCGVVITPDNHLLADISNGEGKVALFFGLAQMSEPLKIDGTVAFLSLQAGFFYYHWMVEVLPRLELLRRAGFPWDSIDLFVVNDIRYPFQMETLKLCGIPPEKIITSQRQPHIQAKRLLAPSLPANLPKWLGNYLDGPPQWACQFLRQQFLGNHVTSRSNLPQLLYLNRQKALHRRVVNEDEVIDFLAQFGFENIDLESLSVREQAMMLAGAKVIVAPHGGGLTNLVFCEPGTKVIEIFSPRYALGCYRTIAHHMNLDYYYLQGSTLEEYLTYTEQKLKDLPSQEVFKDMFVNIDALKNTLALAGVTN</sequence>
<dbReference type="PROSITE" id="PS50005">
    <property type="entry name" value="TPR"/>
    <property type="match status" value="6"/>
</dbReference>
<dbReference type="Gene3D" id="1.25.40.10">
    <property type="entry name" value="Tetratricopeptide repeat domain"/>
    <property type="match status" value="3"/>
</dbReference>
<dbReference type="PANTHER" id="PTHR44809:SF1">
    <property type="entry name" value="PROTEIN O-MANNOSYL-TRANSFERASE TMTC1"/>
    <property type="match status" value="1"/>
</dbReference>
<feature type="repeat" description="TPR" evidence="1">
    <location>
        <begin position="532"/>
        <end position="565"/>
    </location>
</feature>
<name>A0A7C3ZPN9_9CYAN</name>
<dbReference type="InterPro" id="IPR049625">
    <property type="entry name" value="Glyco_transf_61_cat"/>
</dbReference>
<dbReference type="Pfam" id="PF13174">
    <property type="entry name" value="TPR_6"/>
    <property type="match status" value="1"/>
</dbReference>
<feature type="repeat" description="TPR" evidence="1">
    <location>
        <begin position="600"/>
        <end position="633"/>
    </location>
</feature>
<dbReference type="PROSITE" id="PS50293">
    <property type="entry name" value="TPR_REGION"/>
    <property type="match status" value="2"/>
</dbReference>
<dbReference type="SUPFAM" id="SSF48452">
    <property type="entry name" value="TPR-like"/>
    <property type="match status" value="1"/>
</dbReference>
<dbReference type="SMART" id="SM00028">
    <property type="entry name" value="TPR"/>
    <property type="match status" value="7"/>
</dbReference>
<feature type="repeat" description="TPR" evidence="1">
    <location>
        <begin position="464"/>
        <end position="497"/>
    </location>
</feature>
<evidence type="ECO:0000313" key="3">
    <source>
        <dbReference type="EMBL" id="HGG02981.1"/>
    </source>
</evidence>
<accession>A0A7C3ZPN9</accession>
<protein>
    <submittedName>
        <fullName evidence="3">DUF563 domain-containing protein</fullName>
    </submittedName>
</protein>
<dbReference type="InterPro" id="IPR019734">
    <property type="entry name" value="TPR_rpt"/>
</dbReference>
<dbReference type="Pfam" id="PF04577">
    <property type="entry name" value="Glyco_transf_61"/>
    <property type="match status" value="1"/>
</dbReference>
<reference evidence="3" key="1">
    <citation type="journal article" date="2020" name="mSystems">
        <title>Genome- and Community-Level Interaction Insights into Carbon Utilization and Element Cycling Functions of Hydrothermarchaeota in Hydrothermal Sediment.</title>
        <authorList>
            <person name="Zhou Z."/>
            <person name="Liu Y."/>
            <person name="Xu W."/>
            <person name="Pan J."/>
            <person name="Luo Z.H."/>
            <person name="Li M."/>
        </authorList>
    </citation>
    <scope>NUCLEOTIDE SEQUENCE [LARGE SCALE GENOMIC DNA]</scope>
    <source>
        <strain evidence="3">SpSt-374</strain>
    </source>
</reference>
<dbReference type="SUPFAM" id="SSF53901">
    <property type="entry name" value="Thiolase-like"/>
    <property type="match status" value="1"/>
</dbReference>